<keyword evidence="2" id="KW-1185">Reference proteome</keyword>
<proteinExistence type="predicted"/>
<dbReference type="AlphaFoldDB" id="A0AAE0YK29"/>
<sequence>MRVISRVGLNCAATEAPDMDSDGELLSKLQSGRIMLKRYGWESNELFTSCSTTSTTSREASLFIASPPLCYKLLSYPK</sequence>
<organism evidence="1 2">
    <name type="scientific">Elysia crispata</name>
    <name type="common">lettuce slug</name>
    <dbReference type="NCBI Taxonomy" id="231223"/>
    <lineage>
        <taxon>Eukaryota</taxon>
        <taxon>Metazoa</taxon>
        <taxon>Spiralia</taxon>
        <taxon>Lophotrochozoa</taxon>
        <taxon>Mollusca</taxon>
        <taxon>Gastropoda</taxon>
        <taxon>Heterobranchia</taxon>
        <taxon>Euthyneura</taxon>
        <taxon>Panpulmonata</taxon>
        <taxon>Sacoglossa</taxon>
        <taxon>Placobranchoidea</taxon>
        <taxon>Plakobranchidae</taxon>
        <taxon>Elysia</taxon>
    </lineage>
</organism>
<dbReference type="EMBL" id="JAWDGP010006081">
    <property type="protein sequence ID" value="KAK3747534.1"/>
    <property type="molecule type" value="Genomic_DNA"/>
</dbReference>
<accession>A0AAE0YK29</accession>
<dbReference type="Proteomes" id="UP001283361">
    <property type="component" value="Unassembled WGS sequence"/>
</dbReference>
<name>A0AAE0YK29_9GAST</name>
<protein>
    <submittedName>
        <fullName evidence="1">Uncharacterized protein</fullName>
    </submittedName>
</protein>
<evidence type="ECO:0000313" key="2">
    <source>
        <dbReference type="Proteomes" id="UP001283361"/>
    </source>
</evidence>
<gene>
    <name evidence="1" type="ORF">RRG08_030067</name>
</gene>
<reference evidence="1" key="1">
    <citation type="journal article" date="2023" name="G3 (Bethesda)">
        <title>A reference genome for the long-term kleptoplast-retaining sea slug Elysia crispata morphotype clarki.</title>
        <authorList>
            <person name="Eastman K.E."/>
            <person name="Pendleton A.L."/>
            <person name="Shaikh M.A."/>
            <person name="Suttiyut T."/>
            <person name="Ogas R."/>
            <person name="Tomko P."/>
            <person name="Gavelis G."/>
            <person name="Widhalm J.R."/>
            <person name="Wisecaver J.H."/>
        </authorList>
    </citation>
    <scope>NUCLEOTIDE SEQUENCE</scope>
    <source>
        <strain evidence="1">ECLA1</strain>
    </source>
</reference>
<evidence type="ECO:0000313" key="1">
    <source>
        <dbReference type="EMBL" id="KAK3747534.1"/>
    </source>
</evidence>
<comment type="caution">
    <text evidence="1">The sequence shown here is derived from an EMBL/GenBank/DDBJ whole genome shotgun (WGS) entry which is preliminary data.</text>
</comment>